<feature type="compositionally biased region" description="Polar residues" evidence="2">
    <location>
        <begin position="1"/>
        <end position="16"/>
    </location>
</feature>
<dbReference type="Pfam" id="PF00615">
    <property type="entry name" value="RGS"/>
    <property type="match status" value="1"/>
</dbReference>
<evidence type="ECO:0000259" key="3">
    <source>
        <dbReference type="PROSITE" id="PS50132"/>
    </source>
</evidence>
<dbReference type="Gene3D" id="1.10.196.10">
    <property type="match status" value="1"/>
</dbReference>
<dbReference type="GO" id="GO:0005886">
    <property type="term" value="C:plasma membrane"/>
    <property type="evidence" value="ECO:0007669"/>
    <property type="project" value="TreeGrafter"/>
</dbReference>
<dbReference type="InterPro" id="IPR044926">
    <property type="entry name" value="RGS_subdomain_2"/>
</dbReference>
<protein>
    <recommendedName>
        <fullName evidence="3">RGS domain-containing protein</fullName>
    </recommendedName>
</protein>
<keyword evidence="5" id="KW-1185">Reference proteome</keyword>
<dbReference type="InterPro" id="IPR036305">
    <property type="entry name" value="RGS_sf"/>
</dbReference>
<dbReference type="GO" id="GO:0005737">
    <property type="term" value="C:cytoplasm"/>
    <property type="evidence" value="ECO:0007669"/>
    <property type="project" value="TreeGrafter"/>
</dbReference>
<proteinExistence type="predicted"/>
<dbReference type="GO" id="GO:0005634">
    <property type="term" value="C:nucleus"/>
    <property type="evidence" value="ECO:0007669"/>
    <property type="project" value="TreeGrafter"/>
</dbReference>
<sequence length="216" mass="25004">QRVNSANDCTKETVNSAKPVGEDRNMTDRKVMAAGGLQNIGLVSQSQDHVARKGRVASWAVHFDRLLEDPLGVNIFTKFLEKEFSDENMRFWQVCQRFRGLADQRQQQALAKDIFSRHIAARASDPVNVDSATRSHTEQLLDSPTSSMFDLAQNQIERLMKLDSYPRFLKSDLYKNVLTEEMEGKMHPEPEQTQEIIKDKKLVNFKHIYIYIFFFF</sequence>
<dbReference type="GO" id="GO:0005096">
    <property type="term" value="F:GTPase activator activity"/>
    <property type="evidence" value="ECO:0007669"/>
    <property type="project" value="UniProtKB-KW"/>
</dbReference>
<dbReference type="Gene3D" id="1.10.167.10">
    <property type="entry name" value="Regulator of G-protein Signalling 4, domain 2"/>
    <property type="match status" value="1"/>
</dbReference>
<dbReference type="PROSITE" id="PS50132">
    <property type="entry name" value="RGS"/>
    <property type="match status" value="1"/>
</dbReference>
<feature type="non-terminal residue" evidence="4">
    <location>
        <position position="216"/>
    </location>
</feature>
<dbReference type="OrthoDB" id="196547at2759"/>
<dbReference type="PANTHER" id="PTHR45945">
    <property type="entry name" value="REGULATOR OF G-PROTEIN SIGNALING LOCO"/>
    <property type="match status" value="1"/>
</dbReference>
<evidence type="ECO:0000256" key="2">
    <source>
        <dbReference type="SAM" id="MobiDB-lite"/>
    </source>
</evidence>
<evidence type="ECO:0000313" key="4">
    <source>
        <dbReference type="EMBL" id="CAG5131038.1"/>
    </source>
</evidence>
<dbReference type="SUPFAM" id="SSF48097">
    <property type="entry name" value="Regulator of G-protein signaling, RGS"/>
    <property type="match status" value="1"/>
</dbReference>
<dbReference type="EMBL" id="CAJHNH020004445">
    <property type="protein sequence ID" value="CAG5131038.1"/>
    <property type="molecule type" value="Genomic_DNA"/>
</dbReference>
<accession>A0A8S3ZSS1</accession>
<name>A0A8S3ZSS1_9EUPU</name>
<dbReference type="InterPro" id="IPR046995">
    <property type="entry name" value="RGS10/12/14-like"/>
</dbReference>
<dbReference type="SMART" id="SM00315">
    <property type="entry name" value="RGS"/>
    <property type="match status" value="1"/>
</dbReference>
<dbReference type="FunFam" id="1.10.167.10:FF:000001">
    <property type="entry name" value="Putative regulator of g-protein signaling 12"/>
    <property type="match status" value="1"/>
</dbReference>
<dbReference type="GO" id="GO:0008277">
    <property type="term" value="P:regulation of G protein-coupled receptor signaling pathway"/>
    <property type="evidence" value="ECO:0007669"/>
    <property type="project" value="TreeGrafter"/>
</dbReference>
<feature type="region of interest" description="Disordered" evidence="2">
    <location>
        <begin position="1"/>
        <end position="22"/>
    </location>
</feature>
<dbReference type="AlphaFoldDB" id="A0A8S3ZSS1"/>
<dbReference type="InterPro" id="IPR016137">
    <property type="entry name" value="RGS"/>
</dbReference>
<feature type="domain" description="RGS" evidence="3">
    <location>
        <begin position="62"/>
        <end position="178"/>
    </location>
</feature>
<reference evidence="4" key="1">
    <citation type="submission" date="2021-04" db="EMBL/GenBank/DDBJ databases">
        <authorList>
            <consortium name="Molecular Ecology Group"/>
        </authorList>
    </citation>
    <scope>NUCLEOTIDE SEQUENCE</scope>
</reference>
<dbReference type="Proteomes" id="UP000678393">
    <property type="component" value="Unassembled WGS sequence"/>
</dbReference>
<dbReference type="PRINTS" id="PR01301">
    <property type="entry name" value="RGSPROTEIN"/>
</dbReference>
<gene>
    <name evidence="4" type="ORF">CUNI_LOCUS16596</name>
</gene>
<keyword evidence="1" id="KW-0343">GTPase activation</keyword>
<evidence type="ECO:0000313" key="5">
    <source>
        <dbReference type="Proteomes" id="UP000678393"/>
    </source>
</evidence>
<dbReference type="InterPro" id="IPR024066">
    <property type="entry name" value="RGS_subdom1/3"/>
</dbReference>
<organism evidence="4 5">
    <name type="scientific">Candidula unifasciata</name>
    <dbReference type="NCBI Taxonomy" id="100452"/>
    <lineage>
        <taxon>Eukaryota</taxon>
        <taxon>Metazoa</taxon>
        <taxon>Spiralia</taxon>
        <taxon>Lophotrochozoa</taxon>
        <taxon>Mollusca</taxon>
        <taxon>Gastropoda</taxon>
        <taxon>Heterobranchia</taxon>
        <taxon>Euthyneura</taxon>
        <taxon>Panpulmonata</taxon>
        <taxon>Eupulmonata</taxon>
        <taxon>Stylommatophora</taxon>
        <taxon>Helicina</taxon>
        <taxon>Helicoidea</taxon>
        <taxon>Geomitridae</taxon>
        <taxon>Candidula</taxon>
    </lineage>
</organism>
<dbReference type="PANTHER" id="PTHR45945:SF3">
    <property type="entry name" value="REGULATOR OF G-PROTEIN SIGNALING LOCO"/>
    <property type="match status" value="1"/>
</dbReference>
<comment type="caution">
    <text evidence="4">The sequence shown here is derived from an EMBL/GenBank/DDBJ whole genome shotgun (WGS) entry which is preliminary data.</text>
</comment>
<evidence type="ECO:0000256" key="1">
    <source>
        <dbReference type="ARBA" id="ARBA00022468"/>
    </source>
</evidence>